<evidence type="ECO:0000313" key="5">
    <source>
        <dbReference type="Proteomes" id="UP001220610"/>
    </source>
</evidence>
<dbReference type="SUPFAM" id="SSF56112">
    <property type="entry name" value="Protein kinase-like (PK-like)"/>
    <property type="match status" value="1"/>
</dbReference>
<feature type="transmembrane region" description="Helical" evidence="2">
    <location>
        <begin position="615"/>
        <end position="633"/>
    </location>
</feature>
<keyword evidence="2" id="KW-1133">Transmembrane helix</keyword>
<dbReference type="PROSITE" id="PS00108">
    <property type="entry name" value="PROTEIN_KINASE_ST"/>
    <property type="match status" value="1"/>
</dbReference>
<dbReference type="Pfam" id="PF25816">
    <property type="entry name" value="RamC_N"/>
    <property type="match status" value="1"/>
</dbReference>
<organism evidence="4 5">
    <name type="scientific">Candidatus Pseudobacter hemicellulosilyticus</name>
    <dbReference type="NCBI Taxonomy" id="3121375"/>
    <lineage>
        <taxon>Bacteria</taxon>
        <taxon>Pseudomonadati</taxon>
        <taxon>Bacteroidota</taxon>
        <taxon>Chitinophagia</taxon>
        <taxon>Chitinophagales</taxon>
        <taxon>Chitinophagaceae</taxon>
        <taxon>Pseudobacter</taxon>
    </lineage>
</organism>
<evidence type="ECO:0000256" key="1">
    <source>
        <dbReference type="PIRSR" id="PIRSR607822-1"/>
    </source>
</evidence>
<feature type="domain" description="Protein kinase" evidence="3">
    <location>
        <begin position="224"/>
        <end position="462"/>
    </location>
</feature>
<accession>A0AAJ6BGD4</accession>
<feature type="transmembrane region" description="Helical" evidence="2">
    <location>
        <begin position="574"/>
        <end position="594"/>
    </location>
</feature>
<feature type="binding site" evidence="1">
    <location>
        <position position="745"/>
    </location>
    <ligand>
        <name>Zn(2+)</name>
        <dbReference type="ChEBI" id="CHEBI:29105"/>
    </ligand>
</feature>
<dbReference type="InterPro" id="IPR011009">
    <property type="entry name" value="Kinase-like_dom_sf"/>
</dbReference>
<dbReference type="GO" id="GO:0005524">
    <property type="term" value="F:ATP binding"/>
    <property type="evidence" value="ECO:0007669"/>
    <property type="project" value="InterPro"/>
</dbReference>
<keyword evidence="1" id="KW-0862">Zinc</keyword>
<dbReference type="Proteomes" id="UP001220610">
    <property type="component" value="Chromosome"/>
</dbReference>
<feature type="binding site" evidence="1">
    <location>
        <position position="789"/>
    </location>
    <ligand>
        <name>Zn(2+)</name>
        <dbReference type="ChEBI" id="CHEBI:29105"/>
    </ligand>
</feature>
<feature type="transmembrane region" description="Helical" evidence="2">
    <location>
        <begin position="678"/>
        <end position="699"/>
    </location>
</feature>
<dbReference type="GO" id="GO:0004672">
    <property type="term" value="F:protein kinase activity"/>
    <property type="evidence" value="ECO:0007669"/>
    <property type="project" value="InterPro"/>
</dbReference>
<dbReference type="PANTHER" id="PTHR24345">
    <property type="entry name" value="SERINE/THREONINE-PROTEIN KINASE PLK"/>
    <property type="match status" value="1"/>
</dbReference>
<dbReference type="SMART" id="SM01260">
    <property type="entry name" value="LANC_like"/>
    <property type="match status" value="1"/>
</dbReference>
<dbReference type="InterPro" id="IPR057929">
    <property type="entry name" value="RamC_N"/>
</dbReference>
<evidence type="ECO:0000256" key="2">
    <source>
        <dbReference type="SAM" id="Phobius"/>
    </source>
</evidence>
<dbReference type="PRINTS" id="PR01950">
    <property type="entry name" value="LANCSUPER"/>
</dbReference>
<dbReference type="GO" id="GO:0046872">
    <property type="term" value="F:metal ion binding"/>
    <property type="evidence" value="ECO:0007669"/>
    <property type="project" value="UniProtKB-KW"/>
</dbReference>
<dbReference type="Pfam" id="PF05147">
    <property type="entry name" value="LANC_like"/>
    <property type="match status" value="1"/>
</dbReference>
<proteinExistence type="predicted"/>
<dbReference type="Pfam" id="PF00069">
    <property type="entry name" value="Pkinase"/>
    <property type="match status" value="1"/>
</dbReference>
<dbReference type="PROSITE" id="PS50011">
    <property type="entry name" value="PROTEIN_KINASE_DOM"/>
    <property type="match status" value="1"/>
</dbReference>
<dbReference type="InterPro" id="IPR008271">
    <property type="entry name" value="Ser/Thr_kinase_AS"/>
</dbReference>
<dbReference type="InterPro" id="IPR007822">
    <property type="entry name" value="LANC-like"/>
</dbReference>
<dbReference type="SUPFAM" id="SSF158745">
    <property type="entry name" value="LanC-like"/>
    <property type="match status" value="1"/>
</dbReference>
<dbReference type="InterPro" id="IPR000719">
    <property type="entry name" value="Prot_kinase_dom"/>
</dbReference>
<dbReference type="AlphaFoldDB" id="A0AAJ6BGD4"/>
<evidence type="ECO:0000259" key="3">
    <source>
        <dbReference type="PROSITE" id="PS50011"/>
    </source>
</evidence>
<keyword evidence="2" id="KW-0812">Transmembrane</keyword>
<evidence type="ECO:0000313" key="4">
    <source>
        <dbReference type="EMBL" id="WEK36078.1"/>
    </source>
</evidence>
<protein>
    <recommendedName>
        <fullName evidence="3">Protein kinase domain-containing protein</fullName>
    </recommendedName>
</protein>
<feature type="binding site" evidence="1">
    <location>
        <position position="788"/>
    </location>
    <ligand>
        <name>Zn(2+)</name>
        <dbReference type="ChEBI" id="CHEBI:29105"/>
    </ligand>
</feature>
<dbReference type="Gene3D" id="1.10.510.10">
    <property type="entry name" value="Transferase(Phosphotransferase) domain 1"/>
    <property type="match status" value="1"/>
</dbReference>
<dbReference type="CDD" id="cd00180">
    <property type="entry name" value="PKc"/>
    <property type="match status" value="1"/>
</dbReference>
<dbReference type="GO" id="GO:0031179">
    <property type="term" value="P:peptide modification"/>
    <property type="evidence" value="ECO:0007669"/>
    <property type="project" value="InterPro"/>
</dbReference>
<gene>
    <name evidence="4" type="ORF">P0Y53_01070</name>
</gene>
<dbReference type="SMART" id="SM00220">
    <property type="entry name" value="S_TKc"/>
    <property type="match status" value="1"/>
</dbReference>
<dbReference type="Gene3D" id="1.50.10.20">
    <property type="match status" value="1"/>
</dbReference>
<name>A0AAJ6BGD4_9BACT</name>
<reference evidence="4" key="1">
    <citation type="submission" date="2023-03" db="EMBL/GenBank/DDBJ databases">
        <title>Andean soil-derived lignocellulolytic bacterial consortium as a source of novel taxa and putative plastic-active enzymes.</title>
        <authorList>
            <person name="Diaz-Garcia L."/>
            <person name="Chuvochina M."/>
            <person name="Feuerriegel G."/>
            <person name="Bunk B."/>
            <person name="Sproer C."/>
            <person name="Streit W.R."/>
            <person name="Rodriguez L.M."/>
            <person name="Overmann J."/>
            <person name="Jimenez D.J."/>
        </authorList>
    </citation>
    <scope>NUCLEOTIDE SEQUENCE</scope>
    <source>
        <strain evidence="4">MAG 7</strain>
    </source>
</reference>
<keyword evidence="1" id="KW-0479">Metal-binding</keyword>
<dbReference type="EMBL" id="CP119311">
    <property type="protein sequence ID" value="WEK36078.1"/>
    <property type="molecule type" value="Genomic_DNA"/>
</dbReference>
<sequence length="880" mass="98611">MSEKRGRTQEYYAAQVDKLLQLHGKRYQFQRTQEESAHNWIYCAPVASAVNRDAGWKIHVSFQSNEISSMFGKVLPLLIQLGASFKIPESIDFLDSINSGKMGYTQIGKIITVYPASDRALRNFCTAINRVWSSSAGPVPPSDLQIKKDSPVTIRYGVFSSREYSYDEDGVPGYSLTVNGRQLVDKRLADGQQTPGITAPYKRNYQRPVLFEPDQVLEAGAESWLPFLLLAQKPFSHVYYGVRMADFEPVVLKFVPAKNYVDLHGLSVDGRLRNEYRILRFLQQRGYTASNRAYSLSRSDKGHFLSMEYLEGKTVAELDQEKQMTIFPRIVEAVQQLHQLGIIHRDLKLSNMLLVNDSIRLIDFEAACKPDEKIRVDLSTKNYYAHEFLTQEEGVETDIFALGTILEHICLQYDPAKLTDNHVKRIALLFTLGFAKIAAVVQLCHQFTPGNRISLATLNQYFSTIDFPASRQDAAVTMQRRPRIHRRKIFKMVYASSQTTHAYLVSNDRQFGWKNNHLAKEFLCEGINVGSAGIIIGLLCNGKVLGNTSLFRQDIEQACEHLIRRGASSSLPPGLFVGLGGMALALGATGYAYGKERYLTAAKDLLRKAVQQCTRTDLFTGAAGLVYAGAVLYDLTGDNDFLQLVEGPVKELAATYITIDKAYVWKQSSGDGPQPAEYLVGAAHGAAGIAMAIGLYGRVANNRLYKAMSMEVLERIYRHARYEEKDCLFYGVGAKYAGTADHIWCHGAAGWLWAILSIFQQDEFDPQMMDWAVQKLLQAGPVKDPTYCHGLSGQLELWRMAGRYTRYQELAERETGRIEQVLCALRSKEKGGLCWHSEDPAIITPDLWIGFLAPSTALALSTMPGNHDSILSLNWLKNAL</sequence>
<keyword evidence="2" id="KW-0472">Membrane</keyword>